<feature type="compositionally biased region" description="Acidic residues" evidence="1">
    <location>
        <begin position="129"/>
        <end position="144"/>
    </location>
</feature>
<dbReference type="Proteomes" id="UP000279236">
    <property type="component" value="Unassembled WGS sequence"/>
</dbReference>
<feature type="compositionally biased region" description="Basic and acidic residues" evidence="1">
    <location>
        <begin position="145"/>
        <end position="154"/>
    </location>
</feature>
<gene>
    <name evidence="2" type="ORF">EHS24_006547</name>
</gene>
<name>A0A427Y1F2_9TREE</name>
<feature type="region of interest" description="Disordered" evidence="1">
    <location>
        <begin position="1"/>
        <end position="155"/>
    </location>
</feature>
<dbReference type="RefSeq" id="XP_028478424.1">
    <property type="nucleotide sequence ID" value="XM_028621972.1"/>
</dbReference>
<comment type="caution">
    <text evidence="2">The sequence shown here is derived from an EMBL/GenBank/DDBJ whole genome shotgun (WGS) entry which is preliminary data.</text>
</comment>
<protein>
    <submittedName>
        <fullName evidence="2">Uncharacterized protein</fullName>
    </submittedName>
</protein>
<dbReference type="EMBL" id="RSCE01000003">
    <property type="protein sequence ID" value="RSH84976.1"/>
    <property type="molecule type" value="Genomic_DNA"/>
</dbReference>
<reference evidence="2 3" key="1">
    <citation type="submission" date="2018-11" db="EMBL/GenBank/DDBJ databases">
        <title>Genome sequence of Apiotrichum porosum DSM 27194.</title>
        <authorList>
            <person name="Aliyu H."/>
            <person name="Gorte O."/>
            <person name="Ochsenreither K."/>
        </authorList>
    </citation>
    <scope>NUCLEOTIDE SEQUENCE [LARGE SCALE GENOMIC DNA]</scope>
    <source>
        <strain evidence="2 3">DSM 27194</strain>
    </source>
</reference>
<organism evidence="2 3">
    <name type="scientific">Apiotrichum porosum</name>
    <dbReference type="NCBI Taxonomy" id="105984"/>
    <lineage>
        <taxon>Eukaryota</taxon>
        <taxon>Fungi</taxon>
        <taxon>Dikarya</taxon>
        <taxon>Basidiomycota</taxon>
        <taxon>Agaricomycotina</taxon>
        <taxon>Tremellomycetes</taxon>
        <taxon>Trichosporonales</taxon>
        <taxon>Trichosporonaceae</taxon>
        <taxon>Apiotrichum</taxon>
    </lineage>
</organism>
<dbReference type="GeneID" id="39591090"/>
<evidence type="ECO:0000313" key="3">
    <source>
        <dbReference type="Proteomes" id="UP000279236"/>
    </source>
</evidence>
<evidence type="ECO:0000256" key="1">
    <source>
        <dbReference type="SAM" id="MobiDB-lite"/>
    </source>
</evidence>
<feature type="compositionally biased region" description="Polar residues" evidence="1">
    <location>
        <begin position="52"/>
        <end position="65"/>
    </location>
</feature>
<feature type="region of interest" description="Disordered" evidence="1">
    <location>
        <begin position="266"/>
        <end position="329"/>
    </location>
</feature>
<dbReference type="AlphaFoldDB" id="A0A427Y1F2"/>
<sequence>MPTTKSSSSTGSRRRTSSTQASGATARNGGRGSSSKGNRGSRRDAADGDGVTGSQNDGPSASGNGSKRAKESSSDSDSWDNHPLFLAPRRSSAKVAKRCGESAATTARSHASGPHAPTDSNIGDKEDASCDEDDENAEESDAVEEASKKHENENYRMPSNEIVALDRGCEPAGLGNYSVYVNEAGLAHALCLEQVKDVKKAGGPIVFVIQLIYIRSHHAVFTLAGKARQMGHLSFEMLSSSSGASLFEQFPSASVTVQKLSWLNIRRTSPNRRKSKGERKKKGRTANDNEPDGSSSKSDESSNESTRAENTLVELPSCAARSIAKRQAP</sequence>
<keyword evidence="3" id="KW-1185">Reference proteome</keyword>
<feature type="compositionally biased region" description="Low complexity" evidence="1">
    <location>
        <begin position="1"/>
        <end position="38"/>
    </location>
</feature>
<proteinExistence type="predicted"/>
<evidence type="ECO:0000313" key="2">
    <source>
        <dbReference type="EMBL" id="RSH84976.1"/>
    </source>
</evidence>
<accession>A0A427Y1F2</accession>
<feature type="compositionally biased region" description="Basic residues" evidence="1">
    <location>
        <begin position="269"/>
        <end position="284"/>
    </location>
</feature>